<gene>
    <name evidence="2" type="ORF">RM698_22180</name>
</gene>
<keyword evidence="1" id="KW-1133">Transmembrane helix</keyword>
<keyword evidence="1" id="KW-0472">Membrane</keyword>
<sequence>MNIDWAALGSVFGVSLLVTVGLGGAFALGIAGLSRASAATAAEDGGTGGGTGAGRQALLARLGAYACFGVCLAAVAFGIYVIVA</sequence>
<evidence type="ECO:0008006" key="4">
    <source>
        <dbReference type="Google" id="ProtNLM"/>
    </source>
</evidence>
<dbReference type="EMBL" id="JAVRET010000058">
    <property type="protein sequence ID" value="MDT0411740.1"/>
    <property type="molecule type" value="Genomic_DNA"/>
</dbReference>
<reference evidence="3" key="1">
    <citation type="submission" date="2023-07" db="EMBL/GenBank/DDBJ databases">
        <title>30 novel species of actinomycetes from the DSMZ collection.</title>
        <authorList>
            <person name="Nouioui I."/>
        </authorList>
    </citation>
    <scope>NUCLEOTIDE SEQUENCE [LARGE SCALE GENOMIC DNA]</scope>
    <source>
        <strain evidence="3">DSM 41979</strain>
    </source>
</reference>
<comment type="caution">
    <text evidence="2">The sequence shown here is derived from an EMBL/GenBank/DDBJ whole genome shotgun (WGS) entry which is preliminary data.</text>
</comment>
<dbReference type="RefSeq" id="WP_010264895.1">
    <property type="nucleotide sequence ID" value="NZ_JAVRET010000058.1"/>
</dbReference>
<organism evidence="2 3">
    <name type="scientific">Streptomyces evansiae</name>
    <dbReference type="NCBI Taxonomy" id="3075535"/>
    <lineage>
        <taxon>Bacteria</taxon>
        <taxon>Bacillati</taxon>
        <taxon>Actinomycetota</taxon>
        <taxon>Actinomycetes</taxon>
        <taxon>Kitasatosporales</taxon>
        <taxon>Streptomycetaceae</taxon>
        <taxon>Streptomyces</taxon>
    </lineage>
</organism>
<evidence type="ECO:0000256" key="1">
    <source>
        <dbReference type="SAM" id="Phobius"/>
    </source>
</evidence>
<feature type="transmembrane region" description="Helical" evidence="1">
    <location>
        <begin position="62"/>
        <end position="83"/>
    </location>
</feature>
<keyword evidence="1" id="KW-0812">Transmembrane</keyword>
<name>A0ABU2R7M0_9ACTN</name>
<evidence type="ECO:0000313" key="2">
    <source>
        <dbReference type="EMBL" id="MDT0411740.1"/>
    </source>
</evidence>
<keyword evidence="3" id="KW-1185">Reference proteome</keyword>
<evidence type="ECO:0000313" key="3">
    <source>
        <dbReference type="Proteomes" id="UP001183610"/>
    </source>
</evidence>
<dbReference type="Proteomes" id="UP001183610">
    <property type="component" value="Unassembled WGS sequence"/>
</dbReference>
<accession>A0ABU2R7M0</accession>
<protein>
    <recommendedName>
        <fullName evidence="4">Secreted protein</fullName>
    </recommendedName>
</protein>
<proteinExistence type="predicted"/>